<feature type="transmembrane region" description="Helical" evidence="8">
    <location>
        <begin position="171"/>
        <end position="194"/>
    </location>
</feature>
<keyword evidence="3 8" id="KW-1133">Transmembrane helix</keyword>
<dbReference type="PANTHER" id="PTHR24243">
    <property type="entry name" value="G-PROTEIN COUPLED RECEPTOR"/>
    <property type="match status" value="1"/>
</dbReference>
<dbReference type="SUPFAM" id="SSF81321">
    <property type="entry name" value="Family A G protein-coupled receptor-like"/>
    <property type="match status" value="1"/>
</dbReference>
<evidence type="ECO:0000313" key="11">
    <source>
        <dbReference type="EMBL" id="CAF1426882.1"/>
    </source>
</evidence>
<organism evidence="10 15">
    <name type="scientific">Adineta steineri</name>
    <dbReference type="NCBI Taxonomy" id="433720"/>
    <lineage>
        <taxon>Eukaryota</taxon>
        <taxon>Metazoa</taxon>
        <taxon>Spiralia</taxon>
        <taxon>Gnathifera</taxon>
        <taxon>Rotifera</taxon>
        <taxon>Eurotatoria</taxon>
        <taxon>Bdelloidea</taxon>
        <taxon>Adinetida</taxon>
        <taxon>Adinetidae</taxon>
        <taxon>Adineta</taxon>
    </lineage>
</organism>
<dbReference type="PROSITE" id="PS50262">
    <property type="entry name" value="G_PROTEIN_RECEP_F1_2"/>
    <property type="match status" value="1"/>
</dbReference>
<feature type="transmembrane region" description="Helical" evidence="8">
    <location>
        <begin position="256"/>
        <end position="281"/>
    </location>
</feature>
<evidence type="ECO:0000313" key="13">
    <source>
        <dbReference type="EMBL" id="CAF1622780.1"/>
    </source>
</evidence>
<comment type="caution">
    <text evidence="10">The sequence shown here is derived from an EMBL/GenBank/DDBJ whole genome shotgun (WGS) entry which is preliminary data.</text>
</comment>
<keyword evidence="2 8" id="KW-0812">Transmembrane</keyword>
<dbReference type="Pfam" id="PF00001">
    <property type="entry name" value="7tm_1"/>
    <property type="match status" value="1"/>
</dbReference>
<comment type="subcellular location">
    <subcellularLocation>
        <location evidence="1">Membrane</location>
        <topology evidence="1">Multi-pass membrane protein</topology>
    </subcellularLocation>
</comment>
<evidence type="ECO:0000259" key="9">
    <source>
        <dbReference type="PROSITE" id="PS50262"/>
    </source>
</evidence>
<feature type="transmembrane region" description="Helical" evidence="8">
    <location>
        <begin position="87"/>
        <end position="108"/>
    </location>
</feature>
<evidence type="ECO:0000256" key="5">
    <source>
        <dbReference type="ARBA" id="ARBA00023136"/>
    </source>
</evidence>
<reference evidence="10" key="1">
    <citation type="submission" date="2021-02" db="EMBL/GenBank/DDBJ databases">
        <authorList>
            <person name="Nowell W R."/>
        </authorList>
    </citation>
    <scope>NUCLEOTIDE SEQUENCE</scope>
</reference>
<dbReference type="InterPro" id="IPR017452">
    <property type="entry name" value="GPCR_Rhodpsn_7TM"/>
</dbReference>
<dbReference type="Proteomes" id="UP000663832">
    <property type="component" value="Unassembled WGS sequence"/>
</dbReference>
<feature type="transmembrane region" description="Helical" evidence="8">
    <location>
        <begin position="128"/>
        <end position="151"/>
    </location>
</feature>
<evidence type="ECO:0000256" key="4">
    <source>
        <dbReference type="ARBA" id="ARBA00023040"/>
    </source>
</evidence>
<evidence type="ECO:0000313" key="12">
    <source>
        <dbReference type="EMBL" id="CAF1509958.1"/>
    </source>
</evidence>
<dbReference type="GO" id="GO:0005886">
    <property type="term" value="C:plasma membrane"/>
    <property type="evidence" value="ECO:0007669"/>
    <property type="project" value="TreeGrafter"/>
</dbReference>
<dbReference type="EMBL" id="CAJNOM010001935">
    <property type="protein sequence ID" value="CAF1622780.1"/>
    <property type="molecule type" value="Genomic_DNA"/>
</dbReference>
<dbReference type="Proteomes" id="UP000663877">
    <property type="component" value="Unassembled WGS sequence"/>
</dbReference>
<feature type="transmembrane region" description="Helical" evidence="8">
    <location>
        <begin position="15"/>
        <end position="36"/>
    </location>
</feature>
<keyword evidence="14" id="KW-1185">Reference proteome</keyword>
<dbReference type="AlphaFoldDB" id="A0A815BGW1"/>
<name>A0A815BGW1_9BILA</name>
<keyword evidence="5 8" id="KW-0472">Membrane</keyword>
<evidence type="ECO:0000313" key="10">
    <source>
        <dbReference type="EMBL" id="CAF1272435.1"/>
    </source>
</evidence>
<accession>A0A815BGW1</accession>
<dbReference type="OrthoDB" id="10095519at2759"/>
<dbReference type="Gene3D" id="1.20.1070.10">
    <property type="entry name" value="Rhodopsin 7-helix transmembrane proteins"/>
    <property type="match status" value="1"/>
</dbReference>
<dbReference type="InterPro" id="IPR000276">
    <property type="entry name" value="GPCR_Rhodpsn"/>
</dbReference>
<dbReference type="EMBL" id="CAJNOM010000581">
    <property type="protein sequence ID" value="CAF1509958.1"/>
    <property type="molecule type" value="Genomic_DNA"/>
</dbReference>
<evidence type="ECO:0000256" key="8">
    <source>
        <dbReference type="SAM" id="Phobius"/>
    </source>
</evidence>
<evidence type="ECO:0000256" key="3">
    <source>
        <dbReference type="ARBA" id="ARBA00022989"/>
    </source>
</evidence>
<evidence type="ECO:0000313" key="15">
    <source>
        <dbReference type="Proteomes" id="UP000663877"/>
    </source>
</evidence>
<dbReference type="EMBL" id="CAJNOI010000414">
    <property type="protein sequence ID" value="CAF1272435.1"/>
    <property type="molecule type" value="Genomic_DNA"/>
</dbReference>
<sequence>MTTSLLQIGEQLTRAIIPVIIVIGVVGNSLNIAVLARRALYHHACSRYFLAVAINNLLFSGIFLTYRLSVNGYQDDLANYTGISCKIITYIATVSSFISPYLIVFASVDRYCASSANAQIRRLSSVRISKWIICTVISVFALFFIHILVLFDLQPAFGFICALQTNTIYNQIYITAQVFLYALFAPGFMMIFGLMTIRNTTRTRVVPLATSRFNRTEHQLARMLFLQVSVYILLTLPSSVIYLISILSNTISSGIAFSFSATVCQLLFDFSYGSSFFLYLLSSHTYRKELMLLVRKTLRIRCSNQVGRLDTDNVNLRVAVSAYPQSTA</sequence>
<keyword evidence="7" id="KW-0807">Transducer</keyword>
<gene>
    <name evidence="10" type="ORF">BJG266_LOCUS30739</name>
    <name evidence="11" type="ORF">BJG266_LOCUS39100</name>
    <name evidence="12" type="ORF">QVE165_LOCUS44054</name>
    <name evidence="13" type="ORF">QVE165_LOCUS55963</name>
</gene>
<evidence type="ECO:0000256" key="6">
    <source>
        <dbReference type="ARBA" id="ARBA00023170"/>
    </source>
</evidence>
<keyword evidence="4" id="KW-0297">G-protein coupled receptor</keyword>
<feature type="transmembrane region" description="Helical" evidence="8">
    <location>
        <begin position="48"/>
        <end position="67"/>
    </location>
</feature>
<proteinExistence type="predicted"/>
<dbReference type="GO" id="GO:0004930">
    <property type="term" value="F:G protein-coupled receptor activity"/>
    <property type="evidence" value="ECO:0007669"/>
    <property type="project" value="UniProtKB-KW"/>
</dbReference>
<feature type="domain" description="G-protein coupled receptors family 1 profile" evidence="9">
    <location>
        <begin position="27"/>
        <end position="279"/>
    </location>
</feature>
<dbReference type="EMBL" id="CAJNOI010001612">
    <property type="protein sequence ID" value="CAF1426882.1"/>
    <property type="molecule type" value="Genomic_DNA"/>
</dbReference>
<protein>
    <recommendedName>
        <fullName evidence="9">G-protein coupled receptors family 1 profile domain-containing protein</fullName>
    </recommendedName>
</protein>
<evidence type="ECO:0000256" key="7">
    <source>
        <dbReference type="ARBA" id="ARBA00023224"/>
    </source>
</evidence>
<feature type="transmembrane region" description="Helical" evidence="8">
    <location>
        <begin position="224"/>
        <end position="244"/>
    </location>
</feature>
<dbReference type="PRINTS" id="PR00237">
    <property type="entry name" value="GPCRRHODOPSN"/>
</dbReference>
<keyword evidence="6" id="KW-0675">Receptor</keyword>
<evidence type="ECO:0000256" key="1">
    <source>
        <dbReference type="ARBA" id="ARBA00004141"/>
    </source>
</evidence>
<evidence type="ECO:0000313" key="14">
    <source>
        <dbReference type="Proteomes" id="UP000663832"/>
    </source>
</evidence>
<evidence type="ECO:0000256" key="2">
    <source>
        <dbReference type="ARBA" id="ARBA00022692"/>
    </source>
</evidence>
<dbReference type="PANTHER" id="PTHR24243:SF233">
    <property type="entry name" value="THYROTROPIN-RELEASING HORMONE RECEPTOR"/>
    <property type="match status" value="1"/>
</dbReference>